<dbReference type="EMBL" id="JACHBX010000002">
    <property type="protein sequence ID" value="MBB6134420.1"/>
    <property type="molecule type" value="Genomic_DNA"/>
</dbReference>
<feature type="signal peptide" evidence="1">
    <location>
        <begin position="1"/>
        <end position="23"/>
    </location>
</feature>
<keyword evidence="1" id="KW-0732">Signal</keyword>
<gene>
    <name evidence="2" type="ORF">HD842_002562</name>
</gene>
<comment type="caution">
    <text evidence="2">The sequence shown here is derived from an EMBL/GenBank/DDBJ whole genome shotgun (WGS) entry which is preliminary data.</text>
</comment>
<accession>A0A7W9X107</accession>
<dbReference type="Pfam" id="PF20329">
    <property type="entry name" value="DUF6624"/>
    <property type="match status" value="1"/>
</dbReference>
<dbReference type="Proteomes" id="UP000540787">
    <property type="component" value="Unassembled WGS sequence"/>
</dbReference>
<organism evidence="2 3">
    <name type="scientific">Massilia aurea</name>
    <dbReference type="NCBI Taxonomy" id="373040"/>
    <lineage>
        <taxon>Bacteria</taxon>
        <taxon>Pseudomonadati</taxon>
        <taxon>Pseudomonadota</taxon>
        <taxon>Betaproteobacteria</taxon>
        <taxon>Burkholderiales</taxon>
        <taxon>Oxalobacteraceae</taxon>
        <taxon>Telluria group</taxon>
        <taxon>Massilia</taxon>
    </lineage>
</organism>
<dbReference type="InterPro" id="IPR046732">
    <property type="entry name" value="DUF6624"/>
</dbReference>
<keyword evidence="3" id="KW-1185">Reference proteome</keyword>
<protein>
    <submittedName>
        <fullName evidence="2">Uncharacterized protein</fullName>
    </submittedName>
</protein>
<evidence type="ECO:0000313" key="3">
    <source>
        <dbReference type="Proteomes" id="UP000540787"/>
    </source>
</evidence>
<evidence type="ECO:0000313" key="2">
    <source>
        <dbReference type="EMBL" id="MBB6134420.1"/>
    </source>
</evidence>
<dbReference type="AlphaFoldDB" id="A0A7W9X107"/>
<dbReference type="RefSeq" id="WP_308638406.1">
    <property type="nucleotide sequence ID" value="NZ_JACHBX010000002.1"/>
</dbReference>
<evidence type="ECO:0000256" key="1">
    <source>
        <dbReference type="SAM" id="SignalP"/>
    </source>
</evidence>
<feature type="chain" id="PRO_5030691734" evidence="1">
    <location>
        <begin position="24"/>
        <end position="215"/>
    </location>
</feature>
<proteinExistence type="predicted"/>
<name>A0A7W9X107_9BURK</name>
<sequence>MQNFLKILGVAVAATLPWVPAQAACEDYTKELRTMVSADQALRSRLDFSEINTPAQQKIGAHMGVIDRANTARLKVLFAQCGFPDAEKHGERAERDAWLLVQHADHDRAFQKQTLALLEKIAAERGEPVGRNFAYLSDRVAVAERRPQLYGTQLMSLPEQPCNLEFDRLDDREKVEARRAALNMPPLDIYKKMVIKNANCQGDVPETKPASPSSQ</sequence>
<reference evidence="2 3" key="1">
    <citation type="submission" date="2020-08" db="EMBL/GenBank/DDBJ databases">
        <title>The Agave Microbiome: Exploring the role of microbial communities in plant adaptations to desert environments.</title>
        <authorList>
            <person name="Partida-Martinez L.P."/>
        </authorList>
    </citation>
    <scope>NUCLEOTIDE SEQUENCE [LARGE SCALE GENOMIC DNA]</scope>
    <source>
        <strain evidence="2 3">AT3.2</strain>
    </source>
</reference>